<dbReference type="PANTHER" id="PTHR31547:SF1">
    <property type="entry name" value="MULTIVESICULAR BODY SUBUNIT 12B"/>
    <property type="match status" value="1"/>
</dbReference>
<dbReference type="Pfam" id="PF10240">
    <property type="entry name" value="DUF2464"/>
    <property type="match status" value="1"/>
</dbReference>
<dbReference type="GO" id="GO:0031902">
    <property type="term" value="C:late endosome membrane"/>
    <property type="evidence" value="ECO:0007669"/>
    <property type="project" value="UniProtKB-SubCell"/>
</dbReference>
<dbReference type="GO" id="GO:0019075">
    <property type="term" value="P:virus maturation"/>
    <property type="evidence" value="ECO:0007669"/>
    <property type="project" value="TreeGrafter"/>
</dbReference>
<keyword evidence="6" id="KW-0472">Membrane</keyword>
<evidence type="ECO:0000313" key="10">
    <source>
        <dbReference type="Proteomes" id="UP000515154"/>
    </source>
</evidence>
<sequence>MAFSKSRRGKLLKLNWKTIPLSSSRWSFWPHSWCESMFSCCRTGHEPVTALLPMKPVKSSSMTDDNSDQPIVAVCVVSDRLKCPPKYFLLDRTEDGKDDADLWRDSLFGRRYYRYICYKKCNPMPDDDVLVDVAIINDKDSVPAGFTVLEYTEDTHEKSLKKKSLCFRWMSYRLTNAAISKLILLSKSMRRPPSGYTVIGDINNMLLCFKMVSLAKTNMNYSRSNEISSHHVLTATTSQSRLCLTPVENALPYVMNPTMAASNPNLSSYSSSEDNISRLVTNTKSPLTDIPWQLNPKLEKASRLQNVVIPKFVCKTMKDLDQQYEYSFWLEKSILSAYSSNVS</sequence>
<name>A0A6P7THR1_9MOLL</name>
<comment type="similarity">
    <text evidence="2">Belongs to the MVB12 family.</text>
</comment>
<dbReference type="PANTHER" id="PTHR31547">
    <property type="entry name" value="MULTIVESICULAR BODY SUBUNIT 12B"/>
    <property type="match status" value="1"/>
</dbReference>
<evidence type="ECO:0000256" key="3">
    <source>
        <dbReference type="ARBA" id="ARBA00022448"/>
    </source>
</evidence>
<keyword evidence="3" id="KW-0813">Transport</keyword>
<dbReference type="RefSeq" id="XP_029649317.1">
    <property type="nucleotide sequence ID" value="XM_029793457.2"/>
</dbReference>
<feature type="domain" description="UMA" evidence="8">
    <location>
        <begin position="287"/>
        <end position="335"/>
    </location>
</feature>
<dbReference type="InterPro" id="IPR018798">
    <property type="entry name" value="MVB12A/B"/>
</dbReference>
<evidence type="ECO:0000256" key="7">
    <source>
        <dbReference type="ARBA" id="ARBA00053101"/>
    </source>
</evidence>
<keyword evidence="4" id="KW-0967">Endosome</keyword>
<evidence type="ECO:0000256" key="5">
    <source>
        <dbReference type="ARBA" id="ARBA00022927"/>
    </source>
</evidence>
<proteinExistence type="inferred from homology"/>
<dbReference type="PROSITE" id="PS51497">
    <property type="entry name" value="UMA"/>
    <property type="match status" value="1"/>
</dbReference>
<keyword evidence="5" id="KW-0653">Protein transport</keyword>
<gene>
    <name evidence="11" type="primary">LOC115223029</name>
</gene>
<keyword evidence="10" id="KW-1185">Reference proteome</keyword>
<evidence type="ECO:0000313" key="11">
    <source>
        <dbReference type="RefSeq" id="XP_029649317.1"/>
    </source>
</evidence>
<organism evidence="10 11">
    <name type="scientific">Octopus sinensis</name>
    <name type="common">East Asian common octopus</name>
    <dbReference type="NCBI Taxonomy" id="2607531"/>
    <lineage>
        <taxon>Eukaryota</taxon>
        <taxon>Metazoa</taxon>
        <taxon>Spiralia</taxon>
        <taxon>Lophotrochozoa</taxon>
        <taxon>Mollusca</taxon>
        <taxon>Cephalopoda</taxon>
        <taxon>Coleoidea</taxon>
        <taxon>Octopodiformes</taxon>
        <taxon>Octopoda</taxon>
        <taxon>Incirrata</taxon>
        <taxon>Octopodidae</taxon>
        <taxon>Octopus</taxon>
    </lineage>
</organism>
<evidence type="ECO:0000256" key="6">
    <source>
        <dbReference type="ARBA" id="ARBA00023136"/>
    </source>
</evidence>
<dbReference type="FunFam" id="2.100.10.50:FF:000002">
    <property type="entry name" value="Multivesicular body subunit 12B"/>
    <property type="match status" value="1"/>
</dbReference>
<evidence type="ECO:0000256" key="4">
    <source>
        <dbReference type="ARBA" id="ARBA00022753"/>
    </source>
</evidence>
<evidence type="ECO:0000256" key="2">
    <source>
        <dbReference type="ARBA" id="ARBA00010432"/>
    </source>
</evidence>
<dbReference type="GO" id="GO:0000813">
    <property type="term" value="C:ESCRT I complex"/>
    <property type="evidence" value="ECO:0007669"/>
    <property type="project" value="InterPro"/>
</dbReference>
<comment type="subcellular location">
    <subcellularLocation>
        <location evidence="1">Late endosome membrane</location>
        <topology evidence="1">Peripheral membrane protein</topology>
    </subcellularLocation>
</comment>
<feature type="domain" description="MABP" evidence="9">
    <location>
        <begin position="68"/>
        <end position="213"/>
    </location>
</feature>
<evidence type="ECO:0000259" key="8">
    <source>
        <dbReference type="PROSITE" id="PS51497"/>
    </source>
</evidence>
<dbReference type="InterPro" id="IPR023340">
    <property type="entry name" value="UMA"/>
</dbReference>
<evidence type="ECO:0000256" key="1">
    <source>
        <dbReference type="ARBA" id="ARBA00004633"/>
    </source>
</evidence>
<dbReference type="Gene3D" id="2.100.10.50">
    <property type="match status" value="1"/>
</dbReference>
<accession>A0A6P7THR1</accession>
<dbReference type="AlphaFoldDB" id="A0A6P7THR1"/>
<dbReference type="InterPro" id="IPR040297">
    <property type="entry name" value="MVB12B"/>
</dbReference>
<dbReference type="Proteomes" id="UP000515154">
    <property type="component" value="Linkage group LG21"/>
</dbReference>
<dbReference type="GO" id="GO:0046755">
    <property type="term" value="P:viral budding"/>
    <property type="evidence" value="ECO:0007669"/>
    <property type="project" value="TreeGrafter"/>
</dbReference>
<protein>
    <submittedName>
        <fullName evidence="11">Multivesicular body subunit 12B isoform X1</fullName>
    </submittedName>
</protein>
<dbReference type="KEGG" id="osn:115223029"/>
<dbReference type="PROSITE" id="PS51498">
    <property type="entry name" value="MABP"/>
    <property type="match status" value="1"/>
</dbReference>
<dbReference type="GO" id="GO:0042058">
    <property type="term" value="P:regulation of epidermal growth factor receptor signaling pathway"/>
    <property type="evidence" value="ECO:0007669"/>
    <property type="project" value="TreeGrafter"/>
</dbReference>
<evidence type="ECO:0000259" key="9">
    <source>
        <dbReference type="PROSITE" id="PS51498"/>
    </source>
</evidence>
<reference evidence="11" key="1">
    <citation type="submission" date="2025-08" db="UniProtKB">
        <authorList>
            <consortium name="RefSeq"/>
        </authorList>
    </citation>
    <scope>IDENTIFICATION</scope>
</reference>
<dbReference type="GO" id="GO:0015031">
    <property type="term" value="P:protein transport"/>
    <property type="evidence" value="ECO:0007669"/>
    <property type="project" value="UniProtKB-KW"/>
</dbReference>
<comment type="function">
    <text evidence="7">Component of the ESCRT-I complex, a regulator of vesicular trafficking process. Required for the sorting of endocytic ubiquitinated cargos into multivesicular bodies.</text>
</comment>
<dbReference type="InterPro" id="IPR023341">
    <property type="entry name" value="MABP"/>
</dbReference>